<protein>
    <recommendedName>
        <fullName evidence="3">Helix-hairpin-helix protein</fullName>
    </recommendedName>
</protein>
<keyword evidence="2" id="KW-1185">Reference proteome</keyword>
<organism evidence="1 2">
    <name type="scientific">Kribbella lupini</name>
    <dbReference type="NCBI Taxonomy" id="291602"/>
    <lineage>
        <taxon>Bacteria</taxon>
        <taxon>Bacillati</taxon>
        <taxon>Actinomycetota</taxon>
        <taxon>Actinomycetes</taxon>
        <taxon>Propionibacteriales</taxon>
        <taxon>Kribbellaceae</taxon>
        <taxon>Kribbella</taxon>
    </lineage>
</organism>
<dbReference type="SUPFAM" id="SSF47789">
    <property type="entry name" value="C-terminal domain of RNA polymerase alpha subunit"/>
    <property type="match status" value="1"/>
</dbReference>
<dbReference type="EMBL" id="BAAANC010000004">
    <property type="protein sequence ID" value="GAA1554999.1"/>
    <property type="molecule type" value="Genomic_DNA"/>
</dbReference>
<dbReference type="Proteomes" id="UP001500363">
    <property type="component" value="Unassembled WGS sequence"/>
</dbReference>
<evidence type="ECO:0000313" key="2">
    <source>
        <dbReference type="Proteomes" id="UP001500363"/>
    </source>
</evidence>
<comment type="caution">
    <text evidence="1">The sequence shown here is derived from an EMBL/GenBank/DDBJ whole genome shotgun (WGS) entry which is preliminary data.</text>
</comment>
<accession>A0ABP4N3M3</accession>
<sequence length="68" mass="7279">MSEYTARIGKVATRELAVNGYTTYEQLTQVTGEELLAVHGVGPKAIRILEEELSARGLRFAVGGGGSR</sequence>
<reference evidence="2" key="1">
    <citation type="journal article" date="2019" name="Int. J. Syst. Evol. Microbiol.">
        <title>The Global Catalogue of Microorganisms (GCM) 10K type strain sequencing project: providing services to taxonomists for standard genome sequencing and annotation.</title>
        <authorList>
            <consortium name="The Broad Institute Genomics Platform"/>
            <consortium name="The Broad Institute Genome Sequencing Center for Infectious Disease"/>
            <person name="Wu L."/>
            <person name="Ma J."/>
        </authorList>
    </citation>
    <scope>NUCLEOTIDE SEQUENCE [LARGE SCALE GENOMIC DNA]</scope>
    <source>
        <strain evidence="2">JCM 14303</strain>
    </source>
</reference>
<name>A0ABP4N3M3_9ACTN</name>
<evidence type="ECO:0008006" key="3">
    <source>
        <dbReference type="Google" id="ProtNLM"/>
    </source>
</evidence>
<gene>
    <name evidence="1" type="ORF">GCM10009741_69330</name>
</gene>
<proteinExistence type="predicted"/>
<evidence type="ECO:0000313" key="1">
    <source>
        <dbReference type="EMBL" id="GAA1554999.1"/>
    </source>
</evidence>
<dbReference type="Gene3D" id="1.10.150.20">
    <property type="entry name" value="5' to 3' exonuclease, C-terminal subdomain"/>
    <property type="match status" value="1"/>
</dbReference>